<sequence length="307" mass="32133">MKISFMRPSTSRPAAALAVVVAVVVTALVGIALSTSRGGPASSTASMVNAAHPNAAEPTYVAMGSSFAAGPGEGPVVDHRCLRTADNYPSQLAEKVGLKLVDVSCSGSTAAQLVTGPKSHHVTKRRPQVEAVDHDTRLVTITTGGNDIDFIGRIMTEACTNMRALGVAKCGSGRLIPVPPNPADYARLEASLIRAVDEIKARGPNAEIVLVDYTPVVAINAPQCSLLPLAPWQVVQETEIARQMSEVNQRVAARTGAQHVVTTQLAAEHSACGPQPWVRGFGKKMVFHPNAAGKTGIADLVASQIRI</sequence>
<keyword evidence="2" id="KW-0378">Hydrolase</keyword>
<dbReference type="PANTHER" id="PTHR37981:SF1">
    <property type="entry name" value="SGNH HYDROLASE-TYPE ESTERASE DOMAIN-CONTAINING PROTEIN"/>
    <property type="match status" value="1"/>
</dbReference>
<dbReference type="CDD" id="cd01823">
    <property type="entry name" value="SEST_like"/>
    <property type="match status" value="1"/>
</dbReference>
<dbReference type="PANTHER" id="PTHR37981">
    <property type="entry name" value="LIPASE 2"/>
    <property type="match status" value="1"/>
</dbReference>
<reference evidence="2 3" key="1">
    <citation type="journal article" date="2023" name="Virus Evol.">
        <title>Computational host range prediction-The good, the bad, and the ugly.</title>
        <authorList>
            <person name="Howell A.A."/>
            <person name="Versoza C.J."/>
            <person name="Pfeifer S.P."/>
        </authorList>
    </citation>
    <scope>NUCLEOTIDE SEQUENCE [LARGE SCALE GENOMIC DNA]</scope>
    <source>
        <strain evidence="2 3">1610/1b</strain>
    </source>
</reference>
<gene>
    <name evidence="2" type="ORF">RVF87_04495</name>
</gene>
<dbReference type="RefSeq" id="WP_244885384.1">
    <property type="nucleotide sequence ID" value="NZ_CP136137.1"/>
</dbReference>
<dbReference type="InterPro" id="IPR036514">
    <property type="entry name" value="SGNH_hydro_sf"/>
</dbReference>
<dbReference type="Proteomes" id="UP001479933">
    <property type="component" value="Chromosome"/>
</dbReference>
<dbReference type="EC" id="3.1.-.-" evidence="2"/>
<dbReference type="Pfam" id="PF13472">
    <property type="entry name" value="Lipase_GDSL_2"/>
    <property type="match status" value="1"/>
</dbReference>
<organism evidence="2 3">
    <name type="scientific">Gordonia hydrophobica</name>
    <dbReference type="NCBI Taxonomy" id="40516"/>
    <lineage>
        <taxon>Bacteria</taxon>
        <taxon>Bacillati</taxon>
        <taxon>Actinomycetota</taxon>
        <taxon>Actinomycetes</taxon>
        <taxon>Mycobacteriales</taxon>
        <taxon>Gordoniaceae</taxon>
        <taxon>Gordonia</taxon>
    </lineage>
</organism>
<protein>
    <submittedName>
        <fullName evidence="2">SGNH/GDSL hydrolase family protein</fullName>
        <ecNumber evidence="2">3.1.-.-</ecNumber>
    </submittedName>
</protein>
<dbReference type="SUPFAM" id="SSF52266">
    <property type="entry name" value="SGNH hydrolase"/>
    <property type="match status" value="1"/>
</dbReference>
<feature type="domain" description="SGNH hydrolase-type esterase" evidence="1">
    <location>
        <begin position="62"/>
        <end position="293"/>
    </location>
</feature>
<dbReference type="EMBL" id="CP136137">
    <property type="protein sequence ID" value="WYY08340.1"/>
    <property type="molecule type" value="Genomic_DNA"/>
</dbReference>
<accession>A0ABZ2U3R5</accession>
<proteinExistence type="predicted"/>
<evidence type="ECO:0000313" key="3">
    <source>
        <dbReference type="Proteomes" id="UP001479933"/>
    </source>
</evidence>
<name>A0ABZ2U3R5_9ACTN</name>
<dbReference type="Gene3D" id="3.40.50.1110">
    <property type="entry name" value="SGNH hydrolase"/>
    <property type="match status" value="1"/>
</dbReference>
<evidence type="ECO:0000259" key="1">
    <source>
        <dbReference type="Pfam" id="PF13472"/>
    </source>
</evidence>
<keyword evidence="3" id="KW-1185">Reference proteome</keyword>
<dbReference type="InterPro" id="IPR037460">
    <property type="entry name" value="SEST-like"/>
</dbReference>
<dbReference type="GO" id="GO:0016787">
    <property type="term" value="F:hydrolase activity"/>
    <property type="evidence" value="ECO:0007669"/>
    <property type="project" value="UniProtKB-KW"/>
</dbReference>
<dbReference type="InterPro" id="IPR013830">
    <property type="entry name" value="SGNH_hydro"/>
</dbReference>
<evidence type="ECO:0000313" key="2">
    <source>
        <dbReference type="EMBL" id="WYY08340.1"/>
    </source>
</evidence>